<name>A0ABR9CWD0_9GAMM</name>
<dbReference type="Proteomes" id="UP000652176">
    <property type="component" value="Unassembled WGS sequence"/>
</dbReference>
<accession>A0ABR9CWD0</accession>
<comment type="caution">
    <text evidence="1">The sequence shown here is derived from an EMBL/GenBank/DDBJ whole genome shotgun (WGS) entry which is preliminary data.</text>
</comment>
<dbReference type="EMBL" id="JACXSS010000001">
    <property type="protein sequence ID" value="MBD9355173.1"/>
    <property type="molecule type" value="Genomic_DNA"/>
</dbReference>
<sequence length="250" mass="26929">MEAEPSSRATVHVPLEYLAEDEGSVRQAVIGIQTAFGSRIERILAKAGGLLVVVESWREGDEEAAEDLSSDGLKVAVIDRRTWRSLQRLGGASPLAEARQIFESAADPAPVNPLHETAAQKLRSAQVLLEQQCMAGVMDLLASALLDKVAALAGMDRAPPANEAAVWLYGDIVPRGLLAAEQITLILQAVSLSQSPVLPEPLMRQVAGDAERFVSMPANRPFNDYTICRVKTKFRAQKAVSMAMFVGRGV</sequence>
<dbReference type="RefSeq" id="WP_192373571.1">
    <property type="nucleotide sequence ID" value="NZ_CAJHIV010000001.1"/>
</dbReference>
<keyword evidence="2" id="KW-1185">Reference proteome</keyword>
<proteinExistence type="predicted"/>
<protein>
    <submittedName>
        <fullName evidence="1">Uncharacterized protein</fullName>
    </submittedName>
</protein>
<organism evidence="1 2">
    <name type="scientific">Methylomonas albis</name>
    <dbReference type="NCBI Taxonomy" id="1854563"/>
    <lineage>
        <taxon>Bacteria</taxon>
        <taxon>Pseudomonadati</taxon>
        <taxon>Pseudomonadota</taxon>
        <taxon>Gammaproteobacteria</taxon>
        <taxon>Methylococcales</taxon>
        <taxon>Methylococcaceae</taxon>
        <taxon>Methylomonas</taxon>
    </lineage>
</organism>
<reference evidence="1 2" key="1">
    <citation type="submission" date="2020-09" db="EMBL/GenBank/DDBJ databases">
        <title>Methylomonas albis sp. nov. and Methylomonas fluvii sp. nov.: Two cold-adapted methanotrophs from the River Elbe and an amended description of Methylovulum psychrotolerans strain Eb1.</title>
        <authorList>
            <person name="Bussmann I.K."/>
            <person name="Klings K.-W."/>
            <person name="Warnstedt J."/>
            <person name="Hoppert M."/>
            <person name="Saborowski A."/>
            <person name="Horn F."/>
            <person name="Liebner S."/>
        </authorList>
    </citation>
    <scope>NUCLEOTIDE SEQUENCE [LARGE SCALE GENOMIC DNA]</scope>
    <source>
        <strain evidence="1 2">EbA</strain>
    </source>
</reference>
<evidence type="ECO:0000313" key="1">
    <source>
        <dbReference type="EMBL" id="MBD9355173.1"/>
    </source>
</evidence>
<evidence type="ECO:0000313" key="2">
    <source>
        <dbReference type="Proteomes" id="UP000652176"/>
    </source>
</evidence>
<gene>
    <name evidence="1" type="ORF">IE877_04645</name>
</gene>